<accession>A0A9Y2KV50</accession>
<organism evidence="2 3">
    <name type="scientific">Parasedimentitalea psychrophila</name>
    <dbReference type="NCBI Taxonomy" id="2997337"/>
    <lineage>
        <taxon>Bacteria</taxon>
        <taxon>Pseudomonadati</taxon>
        <taxon>Pseudomonadota</taxon>
        <taxon>Alphaproteobacteria</taxon>
        <taxon>Rhodobacterales</taxon>
        <taxon>Paracoccaceae</taxon>
        <taxon>Parasedimentitalea</taxon>
    </lineage>
</organism>
<reference evidence="2 3" key="1">
    <citation type="submission" date="2023-06" db="EMBL/GenBank/DDBJ databases">
        <title>Parasedimentitalea psychrophila sp. nov., a psychrophilic bacterium isolated from deep-sea sediment.</title>
        <authorList>
            <person name="Li A."/>
        </authorList>
    </citation>
    <scope>NUCLEOTIDE SEQUENCE [LARGE SCALE GENOMIC DNA]</scope>
    <source>
        <strain evidence="2 3">QS115</strain>
    </source>
</reference>
<proteinExistence type="predicted"/>
<gene>
    <name evidence="2" type="ORF">QPJ95_13885</name>
</gene>
<protein>
    <submittedName>
        <fullName evidence="2">Terminase large subunit</fullName>
    </submittedName>
</protein>
<feature type="domain" description="Terminase large subunit-like ATPase" evidence="1">
    <location>
        <begin position="1"/>
        <end position="84"/>
    </location>
</feature>
<dbReference type="EMBL" id="CP127247">
    <property type="protein sequence ID" value="WIY23735.1"/>
    <property type="molecule type" value="Genomic_DNA"/>
</dbReference>
<evidence type="ECO:0000259" key="1">
    <source>
        <dbReference type="Pfam" id="PF03354"/>
    </source>
</evidence>
<keyword evidence="3" id="KW-1185">Reference proteome</keyword>
<evidence type="ECO:0000313" key="3">
    <source>
        <dbReference type="Proteomes" id="UP001238334"/>
    </source>
</evidence>
<dbReference type="AlphaFoldDB" id="A0A9Y2KV50"/>
<dbReference type="Pfam" id="PF03354">
    <property type="entry name" value="TerL_ATPase"/>
    <property type="match status" value="1"/>
</dbReference>
<sequence>MKDYRTSIETLKTAGLIACLSRDDVSSDGIKPSFLERGEMHRGTDRKLADIIVESMISHDQPIDWVITIAGQDLASLCGELRDYPPYSCLLLTGIYIALTGTPHPKLVQDGLA</sequence>
<evidence type="ECO:0000313" key="2">
    <source>
        <dbReference type="EMBL" id="WIY23735.1"/>
    </source>
</evidence>
<dbReference type="RefSeq" id="WP_270921022.1">
    <property type="nucleotide sequence ID" value="NZ_CP127247.1"/>
</dbReference>
<name>A0A9Y2KV50_9RHOB</name>
<dbReference type="Proteomes" id="UP001238334">
    <property type="component" value="Chromosome"/>
</dbReference>
<dbReference type="InterPro" id="IPR046461">
    <property type="entry name" value="TerL_ATPase"/>
</dbReference>
<dbReference type="KEGG" id="ppso:QPJ95_13885"/>